<organism evidence="1">
    <name type="scientific">Salmonella enterica</name>
    <name type="common">Salmonella choleraesuis</name>
    <dbReference type="NCBI Taxonomy" id="28901"/>
    <lineage>
        <taxon>Bacteria</taxon>
        <taxon>Pseudomonadati</taxon>
        <taxon>Pseudomonadota</taxon>
        <taxon>Gammaproteobacteria</taxon>
        <taxon>Enterobacterales</taxon>
        <taxon>Enterobacteriaceae</taxon>
        <taxon>Salmonella</taxon>
    </lineage>
</organism>
<dbReference type="AlphaFoldDB" id="A0A5T3WEP5"/>
<proteinExistence type="predicted"/>
<accession>A0A5T3WEP5</accession>
<sequence>TLCIFDLSSVDEKNEQCFLLVFYSLLEEALESFLPILETSRIGRKLSSATLKVLNKLVSGETLDKAINQSLTLKSDVIMVEKCIFFNRLDSIF</sequence>
<protein>
    <submittedName>
        <fullName evidence="1">Uncharacterized protein</fullName>
    </submittedName>
</protein>
<feature type="non-terminal residue" evidence="1">
    <location>
        <position position="1"/>
    </location>
</feature>
<name>A0A5T3WEP5_SALER</name>
<dbReference type="EMBL" id="AACZPO010000048">
    <property type="protein sequence ID" value="EAN9605830.1"/>
    <property type="molecule type" value="Genomic_DNA"/>
</dbReference>
<gene>
    <name evidence="1" type="ORF">EOW50_22075</name>
</gene>
<evidence type="ECO:0000313" key="1">
    <source>
        <dbReference type="EMBL" id="EAN9605830.1"/>
    </source>
</evidence>
<reference evidence="1" key="1">
    <citation type="submission" date="2019-01" db="EMBL/GenBank/DDBJ databases">
        <authorList>
            <consortium name="GenomeTrakr network: Whole genome sequencing for foodborne pathogen traceback"/>
        </authorList>
    </citation>
    <scope>NUCLEOTIDE SEQUENCE</scope>
    <source>
        <strain evidence="1">AG18-0083</strain>
    </source>
</reference>
<comment type="caution">
    <text evidence="1">The sequence shown here is derived from an EMBL/GenBank/DDBJ whole genome shotgun (WGS) entry which is preliminary data.</text>
</comment>